<name>A0A0J8E4C8_BETVV</name>
<feature type="compositionally biased region" description="Basic residues" evidence="1">
    <location>
        <begin position="298"/>
        <end position="310"/>
    </location>
</feature>
<gene>
    <name evidence="2" type="ORF">BVRB_4g096960</name>
</gene>
<accession>A0A0J8E4C8</accession>
<sequence length="391" mass="42060">MDMELLLEAFGSSFSLETISSAYSQASRNVELAGVILYELQGTTAVSYESKDGMDAASTSSSNLISDGISKYQYIAEESISGLSVNNAISGISGGQHLKSTNASSKIHSFDMHSNKSLAASHSNTGKDDNMHGMDAASTSSSNLISDGTSKYQYIAEESVTGLSVNNDISGISGGQYLKSTNASSKIHSFDMHPNKSLAASHSNTGKDDSMHADIEDFLFQMLGDGFQLDMKMIHEVLGLCGYDLEKSMETLVDLSASTLEKSDDVVSKSAEKEMYLKIGSFSEKSQSGSSLSNNRLAKQKGKESRKKNNGKYDLQQEILGALFAAPERVEELPKKTSARTRGPRTYGRTAVEVSKETEIEQSFVTVKPLAGRSEGKPLPVYTNLVTCSIT</sequence>
<dbReference type="AlphaFoldDB" id="A0A0J8E4C8"/>
<evidence type="ECO:0000256" key="1">
    <source>
        <dbReference type="SAM" id="MobiDB-lite"/>
    </source>
</evidence>
<reference evidence="2 3" key="1">
    <citation type="journal article" date="2014" name="Nature">
        <title>The genome of the recently domesticated crop plant sugar beet (Beta vulgaris).</title>
        <authorList>
            <person name="Dohm J.C."/>
            <person name="Minoche A.E."/>
            <person name="Holtgrawe D."/>
            <person name="Capella-Gutierrez S."/>
            <person name="Zakrzewski F."/>
            <person name="Tafer H."/>
            <person name="Rupp O."/>
            <person name="Sorensen T.R."/>
            <person name="Stracke R."/>
            <person name="Reinhardt R."/>
            <person name="Goesmann A."/>
            <person name="Kraft T."/>
            <person name="Schulz B."/>
            <person name="Stadler P.F."/>
            <person name="Schmidt T."/>
            <person name="Gabaldon T."/>
            <person name="Lehrach H."/>
            <person name="Weisshaar B."/>
            <person name="Himmelbauer H."/>
        </authorList>
    </citation>
    <scope>NUCLEOTIDE SEQUENCE [LARGE SCALE GENOMIC DNA]</scope>
    <source>
        <tissue evidence="2">Taproot</tissue>
    </source>
</reference>
<feature type="compositionally biased region" description="Low complexity" evidence="1">
    <location>
        <begin position="284"/>
        <end position="293"/>
    </location>
</feature>
<dbReference type="PANTHER" id="PTHR47872:SF1">
    <property type="entry name" value="NUCLEAR RNA EXPORT FACTOR SDE5-RELATED"/>
    <property type="match status" value="1"/>
</dbReference>
<dbReference type="Proteomes" id="UP000035740">
    <property type="component" value="Unassembled WGS sequence"/>
</dbReference>
<feature type="region of interest" description="Disordered" evidence="1">
    <location>
        <begin position="284"/>
        <end position="311"/>
    </location>
</feature>
<dbReference type="EMBL" id="KQ090276">
    <property type="protein sequence ID" value="KMS97980.1"/>
    <property type="molecule type" value="Genomic_DNA"/>
</dbReference>
<dbReference type="Gramene" id="KMS97980">
    <property type="protein sequence ID" value="KMS97980"/>
    <property type="gene ID" value="BVRB_4g096960"/>
</dbReference>
<dbReference type="ExpressionAtlas" id="A0A0J8E4C8">
    <property type="expression patterns" value="baseline and differential"/>
</dbReference>
<keyword evidence="3" id="KW-1185">Reference proteome</keyword>
<evidence type="ECO:0000313" key="3">
    <source>
        <dbReference type="Proteomes" id="UP000035740"/>
    </source>
</evidence>
<protein>
    <submittedName>
        <fullName evidence="2">Uncharacterized protein</fullName>
    </submittedName>
</protein>
<proteinExistence type="predicted"/>
<evidence type="ECO:0000313" key="2">
    <source>
        <dbReference type="EMBL" id="KMS97980.1"/>
    </source>
</evidence>
<dbReference type="OrthoDB" id="1928104at2759"/>
<dbReference type="PANTHER" id="PTHR47872">
    <property type="entry name" value="NUCLEAR RNA EXPORT FACTOR SDE5-RELATED"/>
    <property type="match status" value="1"/>
</dbReference>
<organism evidence="2 3">
    <name type="scientific">Beta vulgaris subsp. vulgaris</name>
    <name type="common">Beet</name>
    <dbReference type="NCBI Taxonomy" id="3555"/>
    <lineage>
        <taxon>Eukaryota</taxon>
        <taxon>Viridiplantae</taxon>
        <taxon>Streptophyta</taxon>
        <taxon>Embryophyta</taxon>
        <taxon>Tracheophyta</taxon>
        <taxon>Spermatophyta</taxon>
        <taxon>Magnoliopsida</taxon>
        <taxon>eudicotyledons</taxon>
        <taxon>Gunneridae</taxon>
        <taxon>Pentapetalae</taxon>
        <taxon>Caryophyllales</taxon>
        <taxon>Chenopodiaceae</taxon>
        <taxon>Betoideae</taxon>
        <taxon>Beta</taxon>
    </lineage>
</organism>
<feature type="region of interest" description="Disordered" evidence="1">
    <location>
        <begin position="118"/>
        <end position="143"/>
    </location>
</feature>